<evidence type="ECO:0000256" key="1">
    <source>
        <dbReference type="ARBA" id="ARBA00010790"/>
    </source>
</evidence>
<dbReference type="InterPro" id="IPR000172">
    <property type="entry name" value="GMC_OxRdtase_N"/>
</dbReference>
<accession>A0AAW1TRH2</accession>
<comment type="similarity">
    <text evidence="1">Belongs to the GMC oxidoreductase family.</text>
</comment>
<dbReference type="InterPro" id="IPR012132">
    <property type="entry name" value="GMC_OxRdtase"/>
</dbReference>
<dbReference type="GO" id="GO:0016614">
    <property type="term" value="F:oxidoreductase activity, acting on CH-OH group of donors"/>
    <property type="evidence" value="ECO:0007669"/>
    <property type="project" value="InterPro"/>
</dbReference>
<evidence type="ECO:0000256" key="2">
    <source>
        <dbReference type="PIRSR" id="PIRSR000137-1"/>
    </source>
</evidence>
<feature type="active site" description="Proton donor" evidence="2">
    <location>
        <position position="622"/>
    </location>
</feature>
<keyword evidence="3" id="KW-0285">Flavoprotein</keyword>
<dbReference type="Gene3D" id="3.50.50.60">
    <property type="entry name" value="FAD/NAD(P)-binding domain"/>
    <property type="match status" value="2"/>
</dbReference>
<organism evidence="6 7">
    <name type="scientific">Henosepilachna vigintioctopunctata</name>
    <dbReference type="NCBI Taxonomy" id="420089"/>
    <lineage>
        <taxon>Eukaryota</taxon>
        <taxon>Metazoa</taxon>
        <taxon>Ecdysozoa</taxon>
        <taxon>Arthropoda</taxon>
        <taxon>Hexapoda</taxon>
        <taxon>Insecta</taxon>
        <taxon>Pterygota</taxon>
        <taxon>Neoptera</taxon>
        <taxon>Endopterygota</taxon>
        <taxon>Coleoptera</taxon>
        <taxon>Polyphaga</taxon>
        <taxon>Cucujiformia</taxon>
        <taxon>Coccinelloidea</taxon>
        <taxon>Coccinellidae</taxon>
        <taxon>Epilachninae</taxon>
        <taxon>Epilachnini</taxon>
        <taxon>Henosepilachna</taxon>
    </lineage>
</organism>
<dbReference type="PROSITE" id="PS00624">
    <property type="entry name" value="GMC_OXRED_2"/>
    <property type="match status" value="1"/>
</dbReference>
<dbReference type="Proteomes" id="UP001431783">
    <property type="component" value="Unassembled WGS sequence"/>
</dbReference>
<comment type="cofactor">
    <cofactor evidence="3">
        <name>FAD</name>
        <dbReference type="ChEBI" id="CHEBI:57692"/>
    </cofactor>
</comment>
<dbReference type="InterPro" id="IPR036188">
    <property type="entry name" value="FAD/NAD-bd_sf"/>
</dbReference>
<dbReference type="Gene3D" id="3.30.560.10">
    <property type="entry name" value="Glucose Oxidase, domain 3"/>
    <property type="match status" value="1"/>
</dbReference>
<dbReference type="AlphaFoldDB" id="A0AAW1TRH2"/>
<proteinExistence type="inferred from homology"/>
<dbReference type="PANTHER" id="PTHR11552:SF158">
    <property type="entry name" value="GH23626P-RELATED"/>
    <property type="match status" value="1"/>
</dbReference>
<evidence type="ECO:0000256" key="3">
    <source>
        <dbReference type="PIRSR" id="PIRSR000137-2"/>
    </source>
</evidence>
<evidence type="ECO:0000256" key="4">
    <source>
        <dbReference type="SAM" id="SignalP"/>
    </source>
</evidence>
<gene>
    <name evidence="6" type="ORF">WA026_009996</name>
</gene>
<dbReference type="InterPro" id="IPR007867">
    <property type="entry name" value="GMC_OxRtase_C"/>
</dbReference>
<dbReference type="Pfam" id="PF05199">
    <property type="entry name" value="GMC_oxred_C"/>
    <property type="match status" value="1"/>
</dbReference>
<name>A0AAW1TRH2_9CUCU</name>
<reference evidence="6 7" key="1">
    <citation type="submission" date="2023-03" db="EMBL/GenBank/DDBJ databases">
        <title>Genome insight into feeding habits of ladybird beetles.</title>
        <authorList>
            <person name="Li H.-S."/>
            <person name="Huang Y.-H."/>
            <person name="Pang H."/>
        </authorList>
    </citation>
    <scope>NUCLEOTIDE SEQUENCE [LARGE SCALE GENOMIC DNA]</scope>
    <source>
        <strain evidence="6">SYSU_2023b</strain>
        <tissue evidence="6">Whole body</tissue>
    </source>
</reference>
<evidence type="ECO:0000259" key="5">
    <source>
        <dbReference type="PROSITE" id="PS00624"/>
    </source>
</evidence>
<feature type="binding site" evidence="3">
    <location>
        <position position="218"/>
    </location>
    <ligand>
        <name>FAD</name>
        <dbReference type="ChEBI" id="CHEBI:57692"/>
    </ligand>
</feature>
<protein>
    <recommendedName>
        <fullName evidence="5">Glucose-methanol-choline oxidoreductase N-terminal domain-containing protein</fullName>
    </recommendedName>
</protein>
<keyword evidence="4" id="KW-0732">Signal</keyword>
<evidence type="ECO:0000313" key="6">
    <source>
        <dbReference type="EMBL" id="KAK9871038.1"/>
    </source>
</evidence>
<keyword evidence="3" id="KW-0274">FAD</keyword>
<keyword evidence="7" id="KW-1185">Reference proteome</keyword>
<feature type="domain" description="Glucose-methanol-choline oxidoreductase N-terminal" evidence="5">
    <location>
        <begin position="390"/>
        <end position="404"/>
    </location>
</feature>
<dbReference type="SUPFAM" id="SSF54373">
    <property type="entry name" value="FAD-linked reductases, C-terminal domain"/>
    <property type="match status" value="1"/>
</dbReference>
<dbReference type="PIRSF" id="PIRSF000137">
    <property type="entry name" value="Alcohol_oxidase"/>
    <property type="match status" value="1"/>
</dbReference>
<feature type="active site" description="Proton acceptor" evidence="2">
    <location>
        <position position="665"/>
    </location>
</feature>
<feature type="chain" id="PRO_5043598302" description="Glucose-methanol-choline oxidoreductase N-terminal domain-containing protein" evidence="4">
    <location>
        <begin position="18"/>
        <end position="686"/>
    </location>
</feature>
<comment type="caution">
    <text evidence="6">The sequence shown here is derived from an EMBL/GenBank/DDBJ whole genome shotgun (WGS) entry which is preliminary data.</text>
</comment>
<dbReference type="PANTHER" id="PTHR11552">
    <property type="entry name" value="GLUCOSE-METHANOL-CHOLINE GMC OXIDOREDUCTASE"/>
    <property type="match status" value="1"/>
</dbReference>
<feature type="signal peptide" evidence="4">
    <location>
        <begin position="1"/>
        <end position="17"/>
    </location>
</feature>
<feature type="binding site" evidence="3">
    <location>
        <position position="354"/>
    </location>
    <ligand>
        <name>FAD</name>
        <dbReference type="ChEBI" id="CHEBI:57692"/>
    </ligand>
</feature>
<dbReference type="EMBL" id="JARQZJ010000004">
    <property type="protein sequence ID" value="KAK9871038.1"/>
    <property type="molecule type" value="Genomic_DNA"/>
</dbReference>
<dbReference type="Pfam" id="PF00732">
    <property type="entry name" value="GMC_oxred_N"/>
    <property type="match status" value="1"/>
</dbReference>
<dbReference type="SUPFAM" id="SSF51905">
    <property type="entry name" value="FAD/NAD(P)-binding domain"/>
    <property type="match status" value="2"/>
</dbReference>
<evidence type="ECO:0000313" key="7">
    <source>
        <dbReference type="Proteomes" id="UP001431783"/>
    </source>
</evidence>
<sequence>MKAIILLLSLAFSVIHCDEECSVEDPLEKLILKTVDQAISYDFPKSNIEYFEGLEEDKIHEYGTFDFIIVGSGSSGSVLVNRLSEVKSWKVLLLEAGGEYDSFLDIPSMYIYAQNSKHNWGYNTTSQKYGCKDFGEYDFIIVGAGSSGSVIFNRLSEVKKWKILLLEAGGDEDDFSDIPAMMFFTHLSEMNWGYNTTSQKKSCLGMNDNQCSYPRGRVVGGSGTINALMNIRGSNEDFDIWEKQGNPGWSYKNVLPYFKKSEHFEIQDADSGYHSTSGMWNVSYVDPPTKLTKYFMEASKETGGQYVDYNGKNQMGYSRLQMSINKGRRASGGRTFIDPVRHEPNVNIVTNALVTKILIDSDKKVYGVEFLKNGRLLRTTSKKEVILSAGAINTPQLLMLSGIGPKTHLEALKIPVVEDLPVGQKFQDHISYIALNVRTNMTYQRRPIRTVIKNFLRGKGLFTYGANTQAINFINTSDHRSTKPDIELILIASPSTSILASKVYNLKPEFAKMAQKEYNGDTDFKIYVVLMHPKSVGEVTLKSNNPLDFPNIDPNYFSDEHDEDIETMYRGIKYAVSMLKTNAFAGIDAKLQGVVPVCDKHVFLSKEYYYCTIRHLSSTLYHPTGTTRMGPNTSTSVVNHELKVHGIKNLRIGDCGVIPISLSGHTNAPAVMIGEKLADLIKRVHL</sequence>
<dbReference type="GO" id="GO:0050660">
    <property type="term" value="F:flavin adenine dinucleotide binding"/>
    <property type="evidence" value="ECO:0007669"/>
    <property type="project" value="InterPro"/>
</dbReference>